<gene>
    <name evidence="1" type="ORF">Patl1_34625</name>
</gene>
<organism evidence="1 2">
    <name type="scientific">Pistacia atlantica</name>
    <dbReference type="NCBI Taxonomy" id="434234"/>
    <lineage>
        <taxon>Eukaryota</taxon>
        <taxon>Viridiplantae</taxon>
        <taxon>Streptophyta</taxon>
        <taxon>Embryophyta</taxon>
        <taxon>Tracheophyta</taxon>
        <taxon>Spermatophyta</taxon>
        <taxon>Magnoliopsida</taxon>
        <taxon>eudicotyledons</taxon>
        <taxon>Gunneridae</taxon>
        <taxon>Pentapetalae</taxon>
        <taxon>rosids</taxon>
        <taxon>malvids</taxon>
        <taxon>Sapindales</taxon>
        <taxon>Anacardiaceae</taxon>
        <taxon>Pistacia</taxon>
    </lineage>
</organism>
<reference evidence="2" key="1">
    <citation type="journal article" date="2023" name="G3 (Bethesda)">
        <title>Genome assembly and association tests identify interacting loci associated with vigor, precocity, and sex in interspecific pistachio rootstocks.</title>
        <authorList>
            <person name="Palmer W."/>
            <person name="Jacygrad E."/>
            <person name="Sagayaradj S."/>
            <person name="Cavanaugh K."/>
            <person name="Han R."/>
            <person name="Bertier L."/>
            <person name="Beede B."/>
            <person name="Kafkas S."/>
            <person name="Golino D."/>
            <person name="Preece J."/>
            <person name="Michelmore R."/>
        </authorList>
    </citation>
    <scope>NUCLEOTIDE SEQUENCE [LARGE SCALE GENOMIC DNA]</scope>
</reference>
<evidence type="ECO:0000313" key="1">
    <source>
        <dbReference type="EMBL" id="KAJ0075795.1"/>
    </source>
</evidence>
<dbReference type="Proteomes" id="UP001164250">
    <property type="component" value="Chromosome 15"/>
</dbReference>
<dbReference type="EMBL" id="CM047910">
    <property type="protein sequence ID" value="KAJ0075795.1"/>
    <property type="molecule type" value="Genomic_DNA"/>
</dbReference>
<keyword evidence="2" id="KW-1185">Reference proteome</keyword>
<accession>A0ACC0ZVG2</accession>
<evidence type="ECO:0000313" key="2">
    <source>
        <dbReference type="Proteomes" id="UP001164250"/>
    </source>
</evidence>
<sequence>MGGACSRKRGQLDHEDRPPLEIQRGQGKCPSLMELCAHKIREDIDRYSTFSMLPRDISQQIFNELVNSQRLTDISLEAFRDCALQDLYLGEYPGVNDKWMDVIASQGSSLLCVDLSGSDVSNSGLINLKDCTNLQSLNFNDCNQISDCGLGHISDLSNLTSLSFRRNNAITAQGMSAFAGLINLSKLDLERCIGIHGGLGHLKGLTKLESLNIKWCNCITDSDMKPLSGLRNLKSLQISCSKVTDVGITYLKATWTTIPLCHGEWGRSAKAFSIEFGGLPSDGCMLRLSFSLNILFSCIYAALGDLLYLNLNRCHLSDDGCEKFSRLGSLKVLNLGFNDITDACLVHLKGLTNLESLNLDSCGIGDDGLVNLAGDYFNSFPVITFIYLSRPFFIPIYANVLGLYHLKCLELSDTQVGSSGLRHLSGLASLESINLSFTVVADGGLRRLSGLSSLKSLNLDNRQITDTGLAALTSLTGLTHLDLFGARITDSGTTYLRNFKNLRSLEICGGGLTDAGVKHIKDLTSLSLLNLSQNSNLTDKTLELISGLTGLVSLNVSNSRITSAGLRHLKPLKNLRSLTLESCKVAANDIKKLQLSDLPDLVSFRPELSPSY</sequence>
<proteinExistence type="predicted"/>
<comment type="caution">
    <text evidence="1">The sequence shown here is derived from an EMBL/GenBank/DDBJ whole genome shotgun (WGS) entry which is preliminary data.</text>
</comment>
<name>A0ACC0ZVG2_9ROSI</name>
<protein>
    <submittedName>
        <fullName evidence="1">Uncharacterized protein</fullName>
    </submittedName>
</protein>